<evidence type="ECO:0000256" key="8">
    <source>
        <dbReference type="ARBA" id="ARBA00023170"/>
    </source>
</evidence>
<evidence type="ECO:0000256" key="2">
    <source>
        <dbReference type="ARBA" id="ARBA00022475"/>
    </source>
</evidence>
<keyword evidence="3" id="KW-0716">Sensory transduction</keyword>
<name>A0A6P3WP63_DINQU</name>
<dbReference type="RefSeq" id="XP_014467935.1">
    <property type="nucleotide sequence ID" value="XM_014612449.1"/>
</dbReference>
<evidence type="ECO:0000256" key="4">
    <source>
        <dbReference type="ARBA" id="ARBA00022692"/>
    </source>
</evidence>
<gene>
    <name evidence="11" type="primary">LOC106740928</name>
</gene>
<evidence type="ECO:0000256" key="3">
    <source>
        <dbReference type="ARBA" id="ARBA00022606"/>
    </source>
</evidence>
<keyword evidence="9" id="KW-0807">Transducer</keyword>
<keyword evidence="5" id="KW-0552">Olfaction</keyword>
<proteinExistence type="predicted"/>
<comment type="subcellular location">
    <subcellularLocation>
        <location evidence="1">Cell membrane</location>
        <topology evidence="1">Multi-pass membrane protein</topology>
    </subcellularLocation>
</comment>
<keyword evidence="8" id="KW-0675">Receptor</keyword>
<dbReference type="PANTHER" id="PTHR21137">
    <property type="entry name" value="ODORANT RECEPTOR"/>
    <property type="match status" value="1"/>
</dbReference>
<keyword evidence="10" id="KW-1185">Reference proteome</keyword>
<organism evidence="10 11">
    <name type="scientific">Dinoponera quadriceps</name>
    <name type="common">South American ant</name>
    <dbReference type="NCBI Taxonomy" id="609295"/>
    <lineage>
        <taxon>Eukaryota</taxon>
        <taxon>Metazoa</taxon>
        <taxon>Ecdysozoa</taxon>
        <taxon>Arthropoda</taxon>
        <taxon>Hexapoda</taxon>
        <taxon>Insecta</taxon>
        <taxon>Pterygota</taxon>
        <taxon>Neoptera</taxon>
        <taxon>Endopterygota</taxon>
        <taxon>Hymenoptera</taxon>
        <taxon>Apocrita</taxon>
        <taxon>Aculeata</taxon>
        <taxon>Formicoidea</taxon>
        <taxon>Formicidae</taxon>
        <taxon>Ponerinae</taxon>
        <taxon>Ponerini</taxon>
        <taxon>Dinoponera</taxon>
    </lineage>
</organism>
<dbReference type="OrthoDB" id="8196465at2759"/>
<evidence type="ECO:0000256" key="5">
    <source>
        <dbReference type="ARBA" id="ARBA00022725"/>
    </source>
</evidence>
<evidence type="ECO:0000313" key="11">
    <source>
        <dbReference type="RefSeq" id="XP_014467935.1"/>
    </source>
</evidence>
<reference evidence="11" key="1">
    <citation type="submission" date="2025-08" db="UniProtKB">
        <authorList>
            <consortium name="RefSeq"/>
        </authorList>
    </citation>
    <scope>IDENTIFICATION</scope>
</reference>
<keyword evidence="6" id="KW-1133">Transmembrane helix</keyword>
<keyword evidence="4" id="KW-0812">Transmembrane</keyword>
<keyword evidence="7" id="KW-0472">Membrane</keyword>
<evidence type="ECO:0000256" key="9">
    <source>
        <dbReference type="ARBA" id="ARBA00023224"/>
    </source>
</evidence>
<evidence type="ECO:0000256" key="1">
    <source>
        <dbReference type="ARBA" id="ARBA00004651"/>
    </source>
</evidence>
<protein>
    <submittedName>
        <fullName evidence="11">Odorant receptor 49b-like</fullName>
    </submittedName>
</protein>
<dbReference type="PANTHER" id="PTHR21137:SF35">
    <property type="entry name" value="ODORANT RECEPTOR 19A-RELATED"/>
    <property type="match status" value="1"/>
</dbReference>
<dbReference type="GO" id="GO:0005549">
    <property type="term" value="F:odorant binding"/>
    <property type="evidence" value="ECO:0007669"/>
    <property type="project" value="InterPro"/>
</dbReference>
<dbReference type="GO" id="GO:0004984">
    <property type="term" value="F:olfactory receptor activity"/>
    <property type="evidence" value="ECO:0007669"/>
    <property type="project" value="InterPro"/>
</dbReference>
<dbReference type="GO" id="GO:0007165">
    <property type="term" value="P:signal transduction"/>
    <property type="evidence" value="ECO:0007669"/>
    <property type="project" value="UniProtKB-KW"/>
</dbReference>
<accession>A0A6P3WP63</accession>
<keyword evidence="2" id="KW-1003">Cell membrane</keyword>
<dbReference type="GeneID" id="106740928"/>
<dbReference type="AlphaFoldDB" id="A0A6P3WP63"/>
<evidence type="ECO:0000256" key="6">
    <source>
        <dbReference type="ARBA" id="ARBA00022989"/>
    </source>
</evidence>
<evidence type="ECO:0000313" key="10">
    <source>
        <dbReference type="Proteomes" id="UP000515204"/>
    </source>
</evidence>
<dbReference type="Proteomes" id="UP000515204">
    <property type="component" value="Unplaced"/>
</dbReference>
<dbReference type="InterPro" id="IPR004117">
    <property type="entry name" value="7tm6_olfct_rcpt"/>
</dbReference>
<sequence length="83" mass="9316">MCLYCAAGEFLVTQSEKVHRTTYESKWYITEPQVAKDLTLIMLRANKPLHITAGKTFPLTMATFCSLLKTSAGYISVLLANRD</sequence>
<dbReference type="Pfam" id="PF02949">
    <property type="entry name" value="7tm_6"/>
    <property type="match status" value="1"/>
</dbReference>
<dbReference type="GO" id="GO:0005886">
    <property type="term" value="C:plasma membrane"/>
    <property type="evidence" value="ECO:0007669"/>
    <property type="project" value="UniProtKB-SubCell"/>
</dbReference>
<evidence type="ECO:0000256" key="7">
    <source>
        <dbReference type="ARBA" id="ARBA00023136"/>
    </source>
</evidence>
<dbReference type="KEGG" id="dqu:106740928"/>